<reference evidence="2" key="1">
    <citation type="submission" date="2022-02" db="EMBL/GenBank/DDBJ databases">
        <title>Emergence and expansion in Europe of a Vibrio aestuarianus clonal complex pathogenic for oysters.</title>
        <authorList>
            <person name="Mesnil A."/>
            <person name="Travers M.-A."/>
        </authorList>
    </citation>
    <scope>NUCLEOTIDE SEQUENCE</scope>
    <source>
        <strain evidence="2">19_064_15T1</strain>
    </source>
</reference>
<comment type="caution">
    <text evidence="2">The sequence shown here is derived from an EMBL/GenBank/DDBJ whole genome shotgun (WGS) entry which is preliminary data.</text>
</comment>
<evidence type="ECO:0000313" key="3">
    <source>
        <dbReference type="Proteomes" id="UP001140978"/>
    </source>
</evidence>
<name>A0A9X4FDT6_9VIBR</name>
<dbReference type="Proteomes" id="UP001140978">
    <property type="component" value="Unassembled WGS sequence"/>
</dbReference>
<proteinExistence type="predicted"/>
<accession>A0A9X4FDT6</accession>
<organism evidence="2 3">
    <name type="scientific">Vibrio aestuarianus</name>
    <dbReference type="NCBI Taxonomy" id="28171"/>
    <lineage>
        <taxon>Bacteria</taxon>
        <taxon>Pseudomonadati</taxon>
        <taxon>Pseudomonadota</taxon>
        <taxon>Gammaproteobacteria</taxon>
        <taxon>Vibrionales</taxon>
        <taxon>Vibrionaceae</taxon>
        <taxon>Vibrio</taxon>
    </lineage>
</organism>
<feature type="transmembrane region" description="Helical" evidence="1">
    <location>
        <begin position="107"/>
        <end position="128"/>
    </location>
</feature>
<gene>
    <name evidence="2" type="ORF">L9X51_18555</name>
</gene>
<keyword evidence="1" id="KW-0472">Membrane</keyword>
<keyword evidence="1" id="KW-1133">Transmembrane helix</keyword>
<protein>
    <submittedName>
        <fullName evidence="2">Uncharacterized protein</fullName>
    </submittedName>
</protein>
<evidence type="ECO:0000256" key="1">
    <source>
        <dbReference type="SAM" id="Phobius"/>
    </source>
</evidence>
<keyword evidence="1" id="KW-0812">Transmembrane</keyword>
<dbReference type="AlphaFoldDB" id="A0A9X4FDT6"/>
<dbReference type="RefSeq" id="WP_017092091.1">
    <property type="nucleotide sequence ID" value="NZ_JAKNAX010000118.1"/>
</dbReference>
<dbReference type="EMBL" id="JAKNAX010000118">
    <property type="protein sequence ID" value="MDE1348370.1"/>
    <property type="molecule type" value="Genomic_DNA"/>
</dbReference>
<sequence>MNKINKKAMELNKECFSVLNDISEFKPQFYHIFCSKKLHGFEVKLGKLRKQLSELDSEIEPHTNMPDDYNSIQKCSGKLSVAFNTRNIALTTLGEAQRLLSSHEGSAQFKATTIIALIAVLISVVSVMK</sequence>
<evidence type="ECO:0000313" key="2">
    <source>
        <dbReference type="EMBL" id="MDE1348370.1"/>
    </source>
</evidence>